<organism evidence="6 7">
    <name type="scientific">Nocardia pseudobrasiliensis</name>
    <dbReference type="NCBI Taxonomy" id="45979"/>
    <lineage>
        <taxon>Bacteria</taxon>
        <taxon>Bacillati</taxon>
        <taxon>Actinomycetota</taxon>
        <taxon>Actinomycetes</taxon>
        <taxon>Mycobacteriales</taxon>
        <taxon>Nocardiaceae</taxon>
        <taxon>Nocardia</taxon>
    </lineage>
</organism>
<reference evidence="6 7" key="1">
    <citation type="submission" date="2018-07" db="EMBL/GenBank/DDBJ databases">
        <title>Genomic Encyclopedia of Type Strains, Phase IV (KMG-IV): sequencing the most valuable type-strain genomes for metagenomic binning, comparative biology and taxonomic classification.</title>
        <authorList>
            <person name="Goeker M."/>
        </authorList>
    </citation>
    <scope>NUCLEOTIDE SEQUENCE [LARGE SCALE GENOMIC DNA]</scope>
    <source>
        <strain evidence="6 7">DSM 44290</strain>
    </source>
</reference>
<keyword evidence="1" id="KW-0285">Flavoprotein</keyword>
<evidence type="ECO:0000256" key="4">
    <source>
        <dbReference type="ARBA" id="ARBA00023033"/>
    </source>
</evidence>
<keyword evidence="7" id="KW-1185">Reference proteome</keyword>
<accession>A0A370HWX2</accession>
<protein>
    <submittedName>
        <fullName evidence="6">Luciferase-like monooxygenase</fullName>
    </submittedName>
</protein>
<dbReference type="InterPro" id="IPR011251">
    <property type="entry name" value="Luciferase-like_dom"/>
</dbReference>
<keyword evidence="3" id="KW-0560">Oxidoreductase</keyword>
<dbReference type="Proteomes" id="UP000254869">
    <property type="component" value="Unassembled WGS sequence"/>
</dbReference>
<evidence type="ECO:0000313" key="6">
    <source>
        <dbReference type="EMBL" id="RDI62780.1"/>
    </source>
</evidence>
<keyword evidence="4 6" id="KW-0503">Monooxygenase</keyword>
<dbReference type="GO" id="GO:0008726">
    <property type="term" value="F:alkanesulfonate monooxygenase activity"/>
    <property type="evidence" value="ECO:0007669"/>
    <property type="project" value="TreeGrafter"/>
</dbReference>
<comment type="caution">
    <text evidence="6">The sequence shown here is derived from an EMBL/GenBank/DDBJ whole genome shotgun (WGS) entry which is preliminary data.</text>
</comment>
<dbReference type="PANTHER" id="PTHR42847:SF4">
    <property type="entry name" value="ALKANESULFONATE MONOOXYGENASE-RELATED"/>
    <property type="match status" value="1"/>
</dbReference>
<dbReference type="InterPro" id="IPR036661">
    <property type="entry name" value="Luciferase-like_sf"/>
</dbReference>
<evidence type="ECO:0000256" key="3">
    <source>
        <dbReference type="ARBA" id="ARBA00023002"/>
    </source>
</evidence>
<dbReference type="SUPFAM" id="SSF51679">
    <property type="entry name" value="Bacterial luciferase-like"/>
    <property type="match status" value="1"/>
</dbReference>
<feature type="domain" description="Luciferase-like" evidence="5">
    <location>
        <begin position="13"/>
        <end position="233"/>
    </location>
</feature>
<dbReference type="InterPro" id="IPR050172">
    <property type="entry name" value="SsuD_RutA_monooxygenase"/>
</dbReference>
<evidence type="ECO:0000259" key="5">
    <source>
        <dbReference type="Pfam" id="PF00296"/>
    </source>
</evidence>
<dbReference type="EMBL" id="QQBC01000012">
    <property type="protein sequence ID" value="RDI62780.1"/>
    <property type="molecule type" value="Genomic_DNA"/>
</dbReference>
<name>A0A370HWX2_9NOCA</name>
<dbReference type="AlphaFoldDB" id="A0A370HWX2"/>
<keyword evidence="2" id="KW-0288">FMN</keyword>
<gene>
    <name evidence="6" type="ORF">DFR76_11298</name>
</gene>
<dbReference type="Gene3D" id="3.20.20.30">
    <property type="entry name" value="Luciferase-like domain"/>
    <property type="match status" value="1"/>
</dbReference>
<evidence type="ECO:0000313" key="7">
    <source>
        <dbReference type="Proteomes" id="UP000254869"/>
    </source>
</evidence>
<dbReference type="PANTHER" id="PTHR42847">
    <property type="entry name" value="ALKANESULFONATE MONOOXYGENASE"/>
    <property type="match status" value="1"/>
</dbReference>
<sequence>MKHGIAILPEYEWKLAAERWRAAEQLGYHHAWTYDHLMWRWFADRRWYGSIPTLTAAATVTDAIGLGVLVATPNFRHPVAFAKELGTVDDIAGGRLICGLGCGAPGYDASMFGGPDLGPRERADRFEAFVELLDEVLVHGTVNRSSRWYTASGVNFHPRAADGRRLPFAIAATGPRGMALAARHARHWITSGPPNDFRMRPLAEIVPVLRKQVRAMESACERAGRDPADLARIFVADAAAGGITRSLAAYEDAVGVLEQIGITDLVVHWPRPDQPYQGDERVVVEFAEKYLAGKRCV</sequence>
<proteinExistence type="predicted"/>
<dbReference type="RefSeq" id="WP_068003124.1">
    <property type="nucleotide sequence ID" value="NZ_QQBC01000012.1"/>
</dbReference>
<dbReference type="Pfam" id="PF00296">
    <property type="entry name" value="Bac_luciferase"/>
    <property type="match status" value="1"/>
</dbReference>
<evidence type="ECO:0000256" key="2">
    <source>
        <dbReference type="ARBA" id="ARBA00022643"/>
    </source>
</evidence>
<evidence type="ECO:0000256" key="1">
    <source>
        <dbReference type="ARBA" id="ARBA00022630"/>
    </source>
</evidence>
<dbReference type="STRING" id="1210086.GCA_001613105_05343"/>
<dbReference type="GO" id="GO:0046306">
    <property type="term" value="P:alkanesulfonate catabolic process"/>
    <property type="evidence" value="ECO:0007669"/>
    <property type="project" value="TreeGrafter"/>
</dbReference>